<dbReference type="GO" id="GO:0030089">
    <property type="term" value="C:phycobilisome"/>
    <property type="evidence" value="ECO:0007669"/>
    <property type="project" value="UniProtKB-KW"/>
</dbReference>
<organism evidence="3 4">
    <name type="scientific">Shackletoniella antarctica</name>
    <dbReference type="NCBI Taxonomy" id="268115"/>
    <lineage>
        <taxon>Bacteria</taxon>
        <taxon>Bacillati</taxon>
        <taxon>Cyanobacteriota</taxon>
        <taxon>Cyanophyceae</taxon>
        <taxon>Oculatellales</taxon>
        <taxon>Oculatellaceae</taxon>
        <taxon>Shackletoniella</taxon>
    </lineage>
</organism>
<accession>A0A2W4WC47</accession>
<dbReference type="SUPFAM" id="SSF48371">
    <property type="entry name" value="ARM repeat"/>
    <property type="match status" value="1"/>
</dbReference>
<dbReference type="InterPro" id="IPR011989">
    <property type="entry name" value="ARM-like"/>
</dbReference>
<keyword evidence="3" id="KW-0456">Lyase</keyword>
<keyword evidence="1" id="KW-0042">Antenna complex</keyword>
<dbReference type="EMBL" id="QBMN01000071">
    <property type="protein sequence ID" value="PZO40757.1"/>
    <property type="molecule type" value="Genomic_DNA"/>
</dbReference>
<proteinExistence type="predicted"/>
<protein>
    <submittedName>
        <fullName evidence="3">Phycocyanobilin lyase</fullName>
    </submittedName>
</protein>
<dbReference type="AlphaFoldDB" id="A0A2W4WC47"/>
<evidence type="ECO:0000313" key="4">
    <source>
        <dbReference type="Proteomes" id="UP000249081"/>
    </source>
</evidence>
<reference evidence="3 4" key="2">
    <citation type="submission" date="2018-06" db="EMBL/GenBank/DDBJ databases">
        <title>Metagenomic assembly of (sub)arctic Cyanobacteria and their associated microbiome from non-axenic cultures.</title>
        <authorList>
            <person name="Baurain D."/>
        </authorList>
    </citation>
    <scope>NUCLEOTIDE SEQUENCE [LARGE SCALE GENOMIC DNA]</scope>
    <source>
        <strain evidence="3">ULC041bin1</strain>
    </source>
</reference>
<comment type="caution">
    <text evidence="3">The sequence shown here is derived from an EMBL/GenBank/DDBJ whole genome shotgun (WGS) entry which is preliminary data.</text>
</comment>
<keyword evidence="2" id="KW-0605">Phycobilisome</keyword>
<evidence type="ECO:0000313" key="3">
    <source>
        <dbReference type="EMBL" id="PZO40757.1"/>
    </source>
</evidence>
<reference evidence="4" key="1">
    <citation type="submission" date="2018-04" db="EMBL/GenBank/DDBJ databases">
        <authorList>
            <person name="Cornet L."/>
        </authorList>
    </citation>
    <scope>NUCLEOTIDE SEQUENCE [LARGE SCALE GENOMIC DNA]</scope>
</reference>
<dbReference type="Proteomes" id="UP000249081">
    <property type="component" value="Unassembled WGS sequence"/>
</dbReference>
<gene>
    <name evidence="3" type="ORF">DCF17_11525</name>
</gene>
<dbReference type="Gene3D" id="1.25.10.10">
    <property type="entry name" value="Leucine-rich Repeat Variant"/>
    <property type="match status" value="1"/>
</dbReference>
<dbReference type="Pfam" id="PF13646">
    <property type="entry name" value="HEAT_2"/>
    <property type="match status" value="1"/>
</dbReference>
<evidence type="ECO:0000256" key="1">
    <source>
        <dbReference type="ARBA" id="ARBA00022549"/>
    </source>
</evidence>
<dbReference type="InterPro" id="IPR016024">
    <property type="entry name" value="ARM-type_fold"/>
</dbReference>
<name>A0A2W4WC47_9CYAN</name>
<evidence type="ECO:0000256" key="2">
    <source>
        <dbReference type="ARBA" id="ARBA00022738"/>
    </source>
</evidence>
<dbReference type="GO" id="GO:0016829">
    <property type="term" value="F:lyase activity"/>
    <property type="evidence" value="ECO:0007669"/>
    <property type="project" value="UniProtKB-KW"/>
</dbReference>
<sequence>MGISRAGERLGVGATVAELIQAIETADSKGAMVVAVNCLAAAKDVAALPTLITVLGYNNPGAAVAAVEGLVALGHDAVPALLEQIDGYNYGARAWAIRAVALIGDPRALPVLLDTAKGDFALSVRRAAARGLGTIDWALLSAEQAASGQRDVLEVLTAATADLEWVVRYAAVAGLQNVAKALIDSHQKPPILLCLHQVFQHDETAAVQARARMALDALESPP</sequence>